<keyword evidence="2" id="KW-1185">Reference proteome</keyword>
<accession>A0A1D9C9R2</accession>
<dbReference type="KEGG" id="vg:54977049"/>
<reference evidence="1 2" key="1">
    <citation type="submission" date="2016-08" db="EMBL/GenBank/DDBJ databases">
        <title>Salinivibrio phage SMHB1.</title>
        <authorList>
            <person name="Olonade I.T."/>
            <person name="van Zyl L.J."/>
            <person name="Trindade M.I."/>
        </authorList>
    </citation>
    <scope>NUCLEOTIDE SEQUENCE [LARGE SCALE GENOMIC DNA]</scope>
</reference>
<gene>
    <name evidence="1" type="primary">PP_00014</name>
</gene>
<dbReference type="Proteomes" id="UP000225897">
    <property type="component" value="Segment"/>
</dbReference>
<sequence>MQYYAIQLSGDGGVVRHPETEEPKAIEVGELDDMQTAIDQACENLKCQHLFKGVITRGNGLGGYLVATAHELAEMGVQ</sequence>
<dbReference type="GeneID" id="54977049"/>
<protein>
    <submittedName>
        <fullName evidence="1">Uncharacterized protein</fullName>
    </submittedName>
</protein>
<name>A0A1D9C9R2_9CAUD</name>
<organism evidence="1 2">
    <name type="scientific">Salinivibrio phage SMHB1</name>
    <dbReference type="NCBI Taxonomy" id="1897436"/>
    <lineage>
        <taxon>Viruses</taxon>
        <taxon>Duplodnaviria</taxon>
        <taxon>Heunggongvirae</taxon>
        <taxon>Uroviricota</taxon>
        <taxon>Caudoviricetes</taxon>
        <taxon>Peduoviridae</taxon>
        <taxon>Playavirus</taxon>
        <taxon>Playavirus SMHB1</taxon>
    </lineage>
</organism>
<evidence type="ECO:0000313" key="2">
    <source>
        <dbReference type="Proteomes" id="UP000225897"/>
    </source>
</evidence>
<proteinExistence type="predicted"/>
<evidence type="ECO:0000313" key="1">
    <source>
        <dbReference type="EMBL" id="AOY11819.1"/>
    </source>
</evidence>
<dbReference type="EMBL" id="KX774374">
    <property type="protein sequence ID" value="AOY11819.1"/>
    <property type="molecule type" value="Genomic_DNA"/>
</dbReference>
<dbReference type="RefSeq" id="YP_009786956.1">
    <property type="nucleotide sequence ID" value="NC_047775.1"/>
</dbReference>